<name>A0A1M5ZFT6_BUTFI</name>
<dbReference type="OrthoDB" id="2023348at2"/>
<dbReference type="STRING" id="1121131.SAMN02745229_02230"/>
<dbReference type="AlphaFoldDB" id="A0A1M5ZFT6"/>
<sequence length="289" mass="32606">MTNKINKQLHILVSTHEQLEAVASMSRRPSRIYVDYHMFLDDIPGSLQDLSTDIEIYAALPFMMRSEKNLQGTADIKRIWDTCSSFLKGFLVRNMEELSYLSLNEDGSFDGKIVCDYGLYMWNHGAADMFFSEAGADEGCIPYELNRHEIGELLANTDGIFSACLYGYIPMMVSAGCVKKTTNNCSGKLGTNFTAYEVITDRKNNSMKVLTDCRQCLNIIYNSVPLSLHKQAESLSREKKIAAFRVDLTIEKGQDAKRILGFWEDVLGGKNEAAPYKDYTTGHYKRGTE</sequence>
<dbReference type="GeneID" id="89509846"/>
<dbReference type="EMBL" id="FQXK01000018">
    <property type="protein sequence ID" value="SHI23024.1"/>
    <property type="molecule type" value="Genomic_DNA"/>
</dbReference>
<dbReference type="Proteomes" id="UP000184278">
    <property type="component" value="Unassembled WGS sequence"/>
</dbReference>
<dbReference type="GO" id="GO:0006508">
    <property type="term" value="P:proteolysis"/>
    <property type="evidence" value="ECO:0007669"/>
    <property type="project" value="UniProtKB-KW"/>
</dbReference>
<evidence type="ECO:0000313" key="2">
    <source>
        <dbReference type="Proteomes" id="UP000184278"/>
    </source>
</evidence>
<evidence type="ECO:0000313" key="1">
    <source>
        <dbReference type="EMBL" id="SHI23024.1"/>
    </source>
</evidence>
<accession>A0A1M5ZFT6</accession>
<keyword evidence="2" id="KW-1185">Reference proteome</keyword>
<organism evidence="1 2">
    <name type="scientific">Butyrivibrio fibrisolvens DSM 3071</name>
    <dbReference type="NCBI Taxonomy" id="1121131"/>
    <lineage>
        <taxon>Bacteria</taxon>
        <taxon>Bacillati</taxon>
        <taxon>Bacillota</taxon>
        <taxon>Clostridia</taxon>
        <taxon>Lachnospirales</taxon>
        <taxon>Lachnospiraceae</taxon>
        <taxon>Butyrivibrio</taxon>
    </lineage>
</organism>
<keyword evidence="1" id="KW-0378">Hydrolase</keyword>
<dbReference type="GO" id="GO:0008233">
    <property type="term" value="F:peptidase activity"/>
    <property type="evidence" value="ECO:0007669"/>
    <property type="project" value="UniProtKB-KW"/>
</dbReference>
<reference evidence="2" key="1">
    <citation type="submission" date="2016-11" db="EMBL/GenBank/DDBJ databases">
        <authorList>
            <person name="Varghese N."/>
            <person name="Submissions S."/>
        </authorList>
    </citation>
    <scope>NUCLEOTIDE SEQUENCE [LARGE SCALE GENOMIC DNA]</scope>
    <source>
        <strain evidence="2">DSM 3071</strain>
    </source>
</reference>
<protein>
    <submittedName>
        <fullName evidence="1">Putative protease</fullName>
    </submittedName>
</protein>
<keyword evidence="1" id="KW-0645">Protease</keyword>
<dbReference type="RefSeq" id="WP_073387790.1">
    <property type="nucleotide sequence ID" value="NZ_FQXK01000018.1"/>
</dbReference>
<gene>
    <name evidence="1" type="ORF">SAMN02745229_02230</name>
</gene>
<proteinExistence type="predicted"/>